<protein>
    <submittedName>
        <fullName evidence="1">SIL1</fullName>
    </submittedName>
</protein>
<comment type="caution">
    <text evidence="1">The sequence shown here is derived from an EMBL/GenBank/DDBJ whole genome shotgun (WGS) entry which is preliminary data.</text>
</comment>
<proteinExistence type="predicted"/>
<dbReference type="AlphaFoldDB" id="A0A5D3CIV0"/>
<dbReference type="EMBL" id="SSTD01010904">
    <property type="protein sequence ID" value="TYK11104.1"/>
    <property type="molecule type" value="Genomic_DNA"/>
</dbReference>
<accession>A0A5D3CIV0</accession>
<name>A0A5D3CIV0_CUCMM</name>
<gene>
    <name evidence="1" type="ORF">E5676_scaffold66G00040</name>
</gene>
<evidence type="ECO:0000313" key="2">
    <source>
        <dbReference type="Proteomes" id="UP000321947"/>
    </source>
</evidence>
<sequence length="382" mass="43990">MRSLMSEAWIERLNWVSVSFWFDNIWLDHPSFKANIGSWWNTSILEIVVRIDEIDNIEWNGRLENGLIEESLSFRRSLEGDYRKKKQESYRSSVFGKREKPFVEGIHWSPIFPREDEELVAPFTIEEIKNVVFSCDGNKSPNADRFSMAFFQENWDHQRNVKYSILIDGVPKGAIQASRGLRQGDLVSVFVLTSCGYHNLLMICSNSFHTLNHMVKFFEEMLGLEINRNKCTISGINFDQVKLLRWVEAFDCEIGSFPSSCYLGLSLGLLGVSFAGLTSVKVMIEEFVLHPPFNDKGGFLWHVEVLTVIWDIWGERNVRVFRSREKGRHISDSCLLSPKSLEDFSSQKTLLCKIHPCLDQLHGMKTILCGAELLTLNTISNF</sequence>
<dbReference type="Proteomes" id="UP000321947">
    <property type="component" value="Unassembled WGS sequence"/>
</dbReference>
<reference evidence="1 2" key="1">
    <citation type="submission" date="2019-08" db="EMBL/GenBank/DDBJ databases">
        <title>Draft genome sequences of two oriental melons (Cucumis melo L. var makuwa).</title>
        <authorList>
            <person name="Kwon S.-Y."/>
        </authorList>
    </citation>
    <scope>NUCLEOTIDE SEQUENCE [LARGE SCALE GENOMIC DNA]</scope>
    <source>
        <strain evidence="2">cv. Chang Bougi</strain>
        <tissue evidence="1">Leaf</tissue>
    </source>
</reference>
<evidence type="ECO:0000313" key="1">
    <source>
        <dbReference type="EMBL" id="TYK11104.1"/>
    </source>
</evidence>
<organism evidence="1 2">
    <name type="scientific">Cucumis melo var. makuwa</name>
    <name type="common">Oriental melon</name>
    <dbReference type="NCBI Taxonomy" id="1194695"/>
    <lineage>
        <taxon>Eukaryota</taxon>
        <taxon>Viridiplantae</taxon>
        <taxon>Streptophyta</taxon>
        <taxon>Embryophyta</taxon>
        <taxon>Tracheophyta</taxon>
        <taxon>Spermatophyta</taxon>
        <taxon>Magnoliopsida</taxon>
        <taxon>eudicotyledons</taxon>
        <taxon>Gunneridae</taxon>
        <taxon>Pentapetalae</taxon>
        <taxon>rosids</taxon>
        <taxon>fabids</taxon>
        <taxon>Cucurbitales</taxon>
        <taxon>Cucurbitaceae</taxon>
        <taxon>Benincaseae</taxon>
        <taxon>Cucumis</taxon>
    </lineage>
</organism>